<reference evidence="2 3" key="1">
    <citation type="journal article" date="2021" name="G3 (Bethesda)">
        <title>Improved contiguity of the threespine stickleback genome using long-read sequencing.</title>
        <authorList>
            <person name="Nath S."/>
            <person name="Shaw D.E."/>
            <person name="White M.A."/>
        </authorList>
    </citation>
    <scope>NUCLEOTIDE SEQUENCE [LARGE SCALE GENOMIC DNA]</scope>
    <source>
        <strain evidence="2 3">Lake Benthic</strain>
    </source>
</reference>
<proteinExistence type="predicted"/>
<organism evidence="2 3">
    <name type="scientific">Gasterosteus aculeatus aculeatus</name>
    <name type="common">three-spined stickleback</name>
    <dbReference type="NCBI Taxonomy" id="481459"/>
    <lineage>
        <taxon>Eukaryota</taxon>
        <taxon>Metazoa</taxon>
        <taxon>Chordata</taxon>
        <taxon>Craniata</taxon>
        <taxon>Vertebrata</taxon>
        <taxon>Euteleostomi</taxon>
        <taxon>Actinopterygii</taxon>
        <taxon>Neopterygii</taxon>
        <taxon>Teleostei</taxon>
        <taxon>Neoteleostei</taxon>
        <taxon>Acanthomorphata</taxon>
        <taxon>Eupercaria</taxon>
        <taxon>Perciformes</taxon>
        <taxon>Cottioidei</taxon>
        <taxon>Gasterosteales</taxon>
        <taxon>Gasterosteidae</taxon>
        <taxon>Gasterosteus</taxon>
    </lineage>
</organism>
<evidence type="ECO:0000313" key="3">
    <source>
        <dbReference type="Proteomes" id="UP000007635"/>
    </source>
</evidence>
<protein>
    <submittedName>
        <fullName evidence="2">Uncharacterized protein</fullName>
    </submittedName>
</protein>
<evidence type="ECO:0000313" key="2">
    <source>
        <dbReference type="Ensembl" id="ENSGACP00000071538.1"/>
    </source>
</evidence>
<evidence type="ECO:0000256" key="1">
    <source>
        <dbReference type="SAM" id="MobiDB-lite"/>
    </source>
</evidence>
<sequence>MVAHNKPQKKKCAAALNPPRAQTERKISGKKKHRATRSVFLHVPGQKRGGGDWVPGTGYRGPGTRSAPGPERRAVLQSPPRALHLQWQKPDLHSALLSSV</sequence>
<name>A0AAQ4S8N2_GASAC</name>
<feature type="compositionally biased region" description="Basic residues" evidence="1">
    <location>
        <begin position="1"/>
        <end position="12"/>
    </location>
</feature>
<feature type="region of interest" description="Disordered" evidence="1">
    <location>
        <begin position="1"/>
        <end position="73"/>
    </location>
</feature>
<dbReference type="AlphaFoldDB" id="A0AAQ4S8N2"/>
<accession>A0AAQ4S8N2</accession>
<dbReference type="Ensembl" id="ENSGACT00000043330.1">
    <property type="protein sequence ID" value="ENSGACP00000071538.1"/>
    <property type="gene ID" value="ENSGACG00000025345.1"/>
</dbReference>
<dbReference type="Proteomes" id="UP000007635">
    <property type="component" value="Chromosome XIII"/>
</dbReference>
<reference evidence="2" key="3">
    <citation type="submission" date="2025-09" db="UniProtKB">
        <authorList>
            <consortium name="Ensembl"/>
        </authorList>
    </citation>
    <scope>IDENTIFICATION</scope>
</reference>
<feature type="compositionally biased region" description="Gly residues" evidence="1">
    <location>
        <begin position="47"/>
        <end position="61"/>
    </location>
</feature>
<keyword evidence="3" id="KW-1185">Reference proteome</keyword>
<reference evidence="2" key="2">
    <citation type="submission" date="2025-08" db="UniProtKB">
        <authorList>
            <consortium name="Ensembl"/>
        </authorList>
    </citation>
    <scope>IDENTIFICATION</scope>
</reference>